<sequence>MQILLVLHNVFRWLILVFAFWTIISAISGLSARRIYSPADDKANLFFMICMDIQLLLGLALYFMGDWYAAFSNMAEAMKDTRVRFFSIEHSLMMIIAWILVHAGRVAVKKSFNSSGKFKKTLIFFGIALLLILIAIPWPFREIISRPWFRGF</sequence>
<keyword evidence="1" id="KW-1133">Transmembrane helix</keyword>
<dbReference type="OrthoDB" id="329514at2"/>
<dbReference type="Proteomes" id="UP000267223">
    <property type="component" value="Unassembled WGS sequence"/>
</dbReference>
<organism evidence="2 3">
    <name type="scientific">Hanamia caeni</name>
    <dbReference type="NCBI Taxonomy" id="2294116"/>
    <lineage>
        <taxon>Bacteria</taxon>
        <taxon>Pseudomonadati</taxon>
        <taxon>Bacteroidota</taxon>
        <taxon>Chitinophagia</taxon>
        <taxon>Chitinophagales</taxon>
        <taxon>Chitinophagaceae</taxon>
        <taxon>Hanamia</taxon>
    </lineage>
</organism>
<feature type="transmembrane region" description="Helical" evidence="1">
    <location>
        <begin position="83"/>
        <end position="101"/>
    </location>
</feature>
<feature type="transmembrane region" description="Helical" evidence="1">
    <location>
        <begin position="122"/>
        <end position="140"/>
    </location>
</feature>
<protein>
    <recommendedName>
        <fullName evidence="4">Cytochrome B</fullName>
    </recommendedName>
</protein>
<evidence type="ECO:0000313" key="3">
    <source>
        <dbReference type="Proteomes" id="UP000267223"/>
    </source>
</evidence>
<keyword evidence="1" id="KW-0812">Transmembrane</keyword>
<feature type="transmembrane region" description="Helical" evidence="1">
    <location>
        <begin position="44"/>
        <end position="63"/>
    </location>
</feature>
<evidence type="ECO:0008006" key="4">
    <source>
        <dbReference type="Google" id="ProtNLM"/>
    </source>
</evidence>
<comment type="caution">
    <text evidence="2">The sequence shown here is derived from an EMBL/GenBank/DDBJ whole genome shotgun (WGS) entry which is preliminary data.</text>
</comment>
<name>A0A3M9NCB5_9BACT</name>
<keyword evidence="3" id="KW-1185">Reference proteome</keyword>
<gene>
    <name evidence="2" type="ORF">EFY79_14660</name>
</gene>
<dbReference type="RefSeq" id="WP_123121467.1">
    <property type="nucleotide sequence ID" value="NZ_RJJR01000012.1"/>
</dbReference>
<feature type="transmembrane region" description="Helical" evidence="1">
    <location>
        <begin position="12"/>
        <end position="32"/>
    </location>
</feature>
<keyword evidence="1" id="KW-0472">Membrane</keyword>
<proteinExistence type="predicted"/>
<dbReference type="EMBL" id="RJJR01000012">
    <property type="protein sequence ID" value="RNI34913.1"/>
    <property type="molecule type" value="Genomic_DNA"/>
</dbReference>
<accession>A0A3M9NCB5</accession>
<reference evidence="2 3" key="1">
    <citation type="submission" date="2018-11" db="EMBL/GenBank/DDBJ databases">
        <title>Draft genome sequence of Ferruginibacter sp. BO-59.</title>
        <authorList>
            <person name="Im W.T."/>
        </authorList>
    </citation>
    <scope>NUCLEOTIDE SEQUENCE [LARGE SCALE GENOMIC DNA]</scope>
    <source>
        <strain evidence="2 3">BO-59</strain>
    </source>
</reference>
<dbReference type="AlphaFoldDB" id="A0A3M9NCB5"/>
<evidence type="ECO:0000256" key="1">
    <source>
        <dbReference type="SAM" id="Phobius"/>
    </source>
</evidence>
<evidence type="ECO:0000313" key="2">
    <source>
        <dbReference type="EMBL" id="RNI34913.1"/>
    </source>
</evidence>